<feature type="signal peptide" evidence="4">
    <location>
        <begin position="1"/>
        <end position="20"/>
    </location>
</feature>
<dbReference type="PANTHER" id="PTHR44858:SF1">
    <property type="entry name" value="UDP-N-ACETYLGLUCOSAMINE--PEPTIDE N-ACETYLGLUCOSAMINYLTRANSFERASE SPINDLY-RELATED"/>
    <property type="match status" value="1"/>
</dbReference>
<dbReference type="Pfam" id="PF13431">
    <property type="entry name" value="TPR_17"/>
    <property type="match status" value="1"/>
</dbReference>
<dbReference type="Pfam" id="PF13432">
    <property type="entry name" value="TPR_16"/>
    <property type="match status" value="1"/>
</dbReference>
<reference evidence="5 6" key="1">
    <citation type="journal article" date="2021" name="Int. J. Syst. Evol. Microbiol.">
        <title>Steroidobacter gossypii sp. nov., isolated from soil of cotton cropping field.</title>
        <authorList>
            <person name="Huang R."/>
            <person name="Yang S."/>
            <person name="Zhen C."/>
            <person name="Liu W."/>
        </authorList>
    </citation>
    <scope>NUCLEOTIDE SEQUENCE [LARGE SCALE GENOMIC DNA]</scope>
    <source>
        <strain evidence="5 6">S1-65</strain>
    </source>
</reference>
<keyword evidence="1" id="KW-0677">Repeat</keyword>
<dbReference type="PROSITE" id="PS50005">
    <property type="entry name" value="TPR"/>
    <property type="match status" value="2"/>
</dbReference>
<evidence type="ECO:0000256" key="2">
    <source>
        <dbReference type="ARBA" id="ARBA00022803"/>
    </source>
</evidence>
<dbReference type="SMART" id="SM00028">
    <property type="entry name" value="TPR"/>
    <property type="match status" value="3"/>
</dbReference>
<dbReference type="SUPFAM" id="SSF48452">
    <property type="entry name" value="TPR-like"/>
    <property type="match status" value="1"/>
</dbReference>
<protein>
    <submittedName>
        <fullName evidence="5">Tetratricopeptide repeat protein</fullName>
    </submittedName>
</protein>
<organism evidence="5 6">
    <name type="scientific">Steroidobacter gossypii</name>
    <dbReference type="NCBI Taxonomy" id="2805490"/>
    <lineage>
        <taxon>Bacteria</taxon>
        <taxon>Pseudomonadati</taxon>
        <taxon>Pseudomonadota</taxon>
        <taxon>Gammaproteobacteria</taxon>
        <taxon>Steroidobacterales</taxon>
        <taxon>Steroidobacteraceae</taxon>
        <taxon>Steroidobacter</taxon>
    </lineage>
</organism>
<sequence>MVAASLLAGAWLFAAPLALAQDKAVDEMMAQAQKALQKGQPREAENLLRKAIESAPTRAELYMLRSRARDSSGKYDAALEDANKYIELEPSDAFGYLNRSRIYISMDKPDSALADANKAIELDPNEPDGYYRRSDIYREMGKDAEAKADEAKADKLAKS</sequence>
<feature type="chain" id="PRO_5046975411" evidence="4">
    <location>
        <begin position="21"/>
        <end position="159"/>
    </location>
</feature>
<proteinExistence type="predicted"/>
<comment type="caution">
    <text evidence="5">The sequence shown here is derived from an EMBL/GenBank/DDBJ whole genome shotgun (WGS) entry which is preliminary data.</text>
</comment>
<dbReference type="PANTHER" id="PTHR44858">
    <property type="entry name" value="TETRATRICOPEPTIDE REPEAT PROTEIN 6"/>
    <property type="match status" value="1"/>
</dbReference>
<gene>
    <name evidence="5" type="ORF">JM946_06870</name>
</gene>
<dbReference type="InterPro" id="IPR011990">
    <property type="entry name" value="TPR-like_helical_dom_sf"/>
</dbReference>
<evidence type="ECO:0000256" key="1">
    <source>
        <dbReference type="ARBA" id="ARBA00022737"/>
    </source>
</evidence>
<dbReference type="InterPro" id="IPR019734">
    <property type="entry name" value="TPR_rpt"/>
</dbReference>
<dbReference type="EMBL" id="JAEVLS010000001">
    <property type="protein sequence ID" value="MBM0104461.1"/>
    <property type="molecule type" value="Genomic_DNA"/>
</dbReference>
<name>A0ABS1WU09_9GAMM</name>
<dbReference type="Gene3D" id="1.25.40.10">
    <property type="entry name" value="Tetratricopeptide repeat domain"/>
    <property type="match status" value="2"/>
</dbReference>
<dbReference type="Proteomes" id="UP000661077">
    <property type="component" value="Unassembled WGS sequence"/>
</dbReference>
<evidence type="ECO:0000313" key="5">
    <source>
        <dbReference type="EMBL" id="MBM0104461.1"/>
    </source>
</evidence>
<keyword evidence="4" id="KW-0732">Signal</keyword>
<evidence type="ECO:0000313" key="6">
    <source>
        <dbReference type="Proteomes" id="UP000661077"/>
    </source>
</evidence>
<dbReference type="InterPro" id="IPR050498">
    <property type="entry name" value="Ycf3"/>
</dbReference>
<accession>A0ABS1WU09</accession>
<feature type="repeat" description="TPR" evidence="3">
    <location>
        <begin position="93"/>
        <end position="126"/>
    </location>
</feature>
<evidence type="ECO:0000256" key="3">
    <source>
        <dbReference type="PROSITE-ProRule" id="PRU00339"/>
    </source>
</evidence>
<evidence type="ECO:0000256" key="4">
    <source>
        <dbReference type="SAM" id="SignalP"/>
    </source>
</evidence>
<feature type="repeat" description="TPR" evidence="3">
    <location>
        <begin position="59"/>
        <end position="92"/>
    </location>
</feature>
<keyword evidence="6" id="KW-1185">Reference proteome</keyword>
<dbReference type="RefSeq" id="WP_203166404.1">
    <property type="nucleotide sequence ID" value="NZ_JAEVLS010000001.1"/>
</dbReference>
<keyword evidence="2 3" id="KW-0802">TPR repeat</keyword>